<dbReference type="InterPro" id="IPR010982">
    <property type="entry name" value="Lambda_DNA-bd_dom_sf"/>
</dbReference>
<evidence type="ECO:0000313" key="3">
    <source>
        <dbReference type="EMBL" id="KYH32316.1"/>
    </source>
</evidence>
<dbReference type="AlphaFoldDB" id="A0A151AXD6"/>
<dbReference type="CDD" id="cd00093">
    <property type="entry name" value="HTH_XRE"/>
    <property type="match status" value="1"/>
</dbReference>
<dbReference type="Proteomes" id="UP000075670">
    <property type="component" value="Unassembled WGS sequence"/>
</dbReference>
<dbReference type="Gene3D" id="1.10.260.40">
    <property type="entry name" value="lambda repressor-like DNA-binding domains"/>
    <property type="match status" value="1"/>
</dbReference>
<dbReference type="SMART" id="SM00530">
    <property type="entry name" value="HTH_XRE"/>
    <property type="match status" value="1"/>
</dbReference>
<name>A0A151AXD6_9FIRM</name>
<accession>A0A151AXD6</accession>
<organism evidence="3 4">
    <name type="scientific">Moorella mulderi DSM 14980</name>
    <dbReference type="NCBI Taxonomy" id="1122241"/>
    <lineage>
        <taxon>Bacteria</taxon>
        <taxon>Bacillati</taxon>
        <taxon>Bacillota</taxon>
        <taxon>Clostridia</taxon>
        <taxon>Neomoorellales</taxon>
        <taxon>Neomoorellaceae</taxon>
        <taxon>Neomoorella</taxon>
    </lineage>
</organism>
<dbReference type="PATRIC" id="fig|1122241.3.peg.1618"/>
<dbReference type="OrthoDB" id="9808239at2"/>
<evidence type="ECO:0000259" key="2">
    <source>
        <dbReference type="PROSITE" id="PS50943"/>
    </source>
</evidence>
<dbReference type="GO" id="GO:0003677">
    <property type="term" value="F:DNA binding"/>
    <property type="evidence" value="ECO:0007669"/>
    <property type="project" value="UniProtKB-KW"/>
</dbReference>
<dbReference type="PANTHER" id="PTHR46558">
    <property type="entry name" value="TRACRIPTIONAL REGULATORY PROTEIN-RELATED-RELATED"/>
    <property type="match status" value="1"/>
</dbReference>
<sequence length="72" mass="8473">MVISMRNEKMYQLRRERGLTQKKVAIAVGITQSAYAMIERGQRYPRKDTMKKLADFFGLTVDELFFSNNNHE</sequence>
<feature type="domain" description="HTH cro/C1-type" evidence="2">
    <location>
        <begin position="10"/>
        <end position="64"/>
    </location>
</feature>
<protein>
    <submittedName>
        <fullName evidence="3">HTH-type transcriptional regulator PuuR</fullName>
    </submittedName>
</protein>
<reference evidence="3 4" key="1">
    <citation type="submission" date="2016-02" db="EMBL/GenBank/DDBJ databases">
        <title>Genome sequence of Moorella mulderi DSM 14980.</title>
        <authorList>
            <person name="Poehlein A."/>
            <person name="Daniel R."/>
        </authorList>
    </citation>
    <scope>NUCLEOTIDE SEQUENCE [LARGE SCALE GENOMIC DNA]</scope>
    <source>
        <strain evidence="3 4">DSM 14980</strain>
    </source>
</reference>
<dbReference type="PANTHER" id="PTHR46558:SF4">
    <property type="entry name" value="DNA-BIDING PHAGE PROTEIN"/>
    <property type="match status" value="1"/>
</dbReference>
<proteinExistence type="predicted"/>
<gene>
    <name evidence="3" type="primary">puuR_1</name>
    <name evidence="3" type="ORF">MOMUL_15380</name>
</gene>
<dbReference type="PROSITE" id="PS50943">
    <property type="entry name" value="HTH_CROC1"/>
    <property type="match status" value="1"/>
</dbReference>
<keyword evidence="1" id="KW-0238">DNA-binding</keyword>
<dbReference type="Pfam" id="PF01381">
    <property type="entry name" value="HTH_3"/>
    <property type="match status" value="1"/>
</dbReference>
<evidence type="ECO:0000256" key="1">
    <source>
        <dbReference type="ARBA" id="ARBA00023125"/>
    </source>
</evidence>
<dbReference type="SUPFAM" id="SSF47413">
    <property type="entry name" value="lambda repressor-like DNA-binding domains"/>
    <property type="match status" value="1"/>
</dbReference>
<dbReference type="InterPro" id="IPR001387">
    <property type="entry name" value="Cro/C1-type_HTH"/>
</dbReference>
<dbReference type="EMBL" id="LTBC01000004">
    <property type="protein sequence ID" value="KYH32316.1"/>
    <property type="molecule type" value="Genomic_DNA"/>
</dbReference>
<keyword evidence="4" id="KW-1185">Reference proteome</keyword>
<evidence type="ECO:0000313" key="4">
    <source>
        <dbReference type="Proteomes" id="UP000075670"/>
    </source>
</evidence>
<comment type="caution">
    <text evidence="3">The sequence shown here is derived from an EMBL/GenBank/DDBJ whole genome shotgun (WGS) entry which is preliminary data.</text>
</comment>